<name>A0ABU4W4N0_9HYPH</name>
<dbReference type="InterPro" id="IPR035965">
    <property type="entry name" value="PAS-like_dom_sf"/>
</dbReference>
<dbReference type="CDD" id="cd00130">
    <property type="entry name" value="PAS"/>
    <property type="match status" value="1"/>
</dbReference>
<dbReference type="Pfam" id="PF08447">
    <property type="entry name" value="PAS_3"/>
    <property type="match status" value="1"/>
</dbReference>
<protein>
    <submittedName>
        <fullName evidence="2">PAS domain-containing protein</fullName>
    </submittedName>
</protein>
<evidence type="ECO:0000259" key="1">
    <source>
        <dbReference type="Pfam" id="PF08447"/>
    </source>
</evidence>
<evidence type="ECO:0000313" key="2">
    <source>
        <dbReference type="EMBL" id="MDX8331813.1"/>
    </source>
</evidence>
<comment type="caution">
    <text evidence="2">The sequence shown here is derived from an EMBL/GenBank/DDBJ whole genome shotgun (WGS) entry which is preliminary data.</text>
</comment>
<proteinExistence type="predicted"/>
<organism evidence="2 3">
    <name type="scientific">Agrobacterium rosae</name>
    <dbReference type="NCBI Taxonomy" id="1972867"/>
    <lineage>
        <taxon>Bacteria</taxon>
        <taxon>Pseudomonadati</taxon>
        <taxon>Pseudomonadota</taxon>
        <taxon>Alphaproteobacteria</taxon>
        <taxon>Hyphomicrobiales</taxon>
        <taxon>Rhizobiaceae</taxon>
        <taxon>Rhizobium/Agrobacterium group</taxon>
        <taxon>Agrobacterium</taxon>
    </lineage>
</organism>
<dbReference type="Gene3D" id="3.30.450.20">
    <property type="entry name" value="PAS domain"/>
    <property type="match status" value="1"/>
</dbReference>
<dbReference type="EMBL" id="JAVRAD010000012">
    <property type="protein sequence ID" value="MDX8331813.1"/>
    <property type="molecule type" value="Genomic_DNA"/>
</dbReference>
<evidence type="ECO:0000313" key="3">
    <source>
        <dbReference type="Proteomes" id="UP001277561"/>
    </source>
</evidence>
<feature type="domain" description="PAS fold-3" evidence="1">
    <location>
        <begin position="61"/>
        <end position="129"/>
    </location>
</feature>
<dbReference type="InterPro" id="IPR013655">
    <property type="entry name" value="PAS_fold_3"/>
</dbReference>
<dbReference type="RefSeq" id="WP_320188408.1">
    <property type="nucleotide sequence ID" value="NZ_CP192768.1"/>
</dbReference>
<accession>A0ABU4W4N0</accession>
<dbReference type="InterPro" id="IPR000014">
    <property type="entry name" value="PAS"/>
</dbReference>
<keyword evidence="3" id="KW-1185">Reference proteome</keyword>
<sequence length="188" mass="20906">MKHDGNIANSKGKFVSKLQDDVRLKKNVGIFTWDVQNNRLSGNEFLAEVFGLDAHAVAIGLPVEAYFAAVVDIDRPQVAKSLQETLISNAPCYQEYRVRRTNGSETPITSIGHCFRDVHGEPTSYAGVVFESEVATTTAKKFDMHSHCLAAYSLAAEIGDHTAMRILLEFFWNENDVGTELMNMNVLH</sequence>
<reference evidence="2" key="1">
    <citation type="journal article" date="2023" name="Phytobiomes J">
        <title>Deciphering the key players within the bacterial microbiota associated with aerial crown gall tumors on rhododendron: Insights into the gallobiome.</title>
        <authorList>
            <person name="Kuzmanovic N."/>
            <person name="Nesme J."/>
            <person name="Wolf J."/>
            <person name="Neumann-Schaal M."/>
            <person name="Petersen J."/>
            <person name="Fernandez-Gnecco G."/>
            <person name="Sproeer C."/>
            <person name="Bunk B."/>
            <person name="Overmann J."/>
            <person name="Sorensen S.J."/>
            <person name="Idczak E."/>
            <person name="Smalla K."/>
        </authorList>
    </citation>
    <scope>NUCLEOTIDE SEQUENCE [LARGE SCALE GENOMIC DNA]</scope>
    <source>
        <strain evidence="2">Rho-14.1</strain>
    </source>
</reference>
<dbReference type="Proteomes" id="UP001277561">
    <property type="component" value="Unassembled WGS sequence"/>
</dbReference>
<gene>
    <name evidence="2" type="ORF">RMS29_21600</name>
</gene>
<dbReference type="SUPFAM" id="SSF55785">
    <property type="entry name" value="PYP-like sensor domain (PAS domain)"/>
    <property type="match status" value="1"/>
</dbReference>